<dbReference type="GO" id="GO:0006396">
    <property type="term" value="P:RNA processing"/>
    <property type="evidence" value="ECO:0007669"/>
    <property type="project" value="InterPro"/>
</dbReference>
<evidence type="ECO:0000256" key="5">
    <source>
        <dbReference type="ARBA" id="ARBA00022800"/>
    </source>
</evidence>
<evidence type="ECO:0000256" key="7">
    <source>
        <dbReference type="ARBA" id="ARBA00023211"/>
    </source>
</evidence>
<dbReference type="PATRIC" id="fig|1618619.3.peg.211"/>
<dbReference type="PROSITE" id="PS01288">
    <property type="entry name" value="UPF0027"/>
    <property type="match status" value="1"/>
</dbReference>
<comment type="caution">
    <text evidence="14">The sequence shown here is derived from an EMBL/GenBank/DDBJ whole genome shotgun (WGS) entry which is preliminary data.</text>
</comment>
<evidence type="ECO:0000256" key="6">
    <source>
        <dbReference type="ARBA" id="ARBA00023134"/>
    </source>
</evidence>
<dbReference type="EMBL" id="LCLU01000008">
    <property type="protein sequence ID" value="KKU22646.1"/>
    <property type="molecule type" value="Genomic_DNA"/>
</dbReference>
<dbReference type="AlphaFoldDB" id="A0A0G1NQH6"/>
<evidence type="ECO:0000256" key="11">
    <source>
        <dbReference type="PIRSR" id="PIRSR601233-2"/>
    </source>
</evidence>
<keyword evidence="7 12" id="KW-0464">Manganese</keyword>
<keyword evidence="6 11" id="KW-0342">GTP-binding</keyword>
<evidence type="ECO:0000256" key="8">
    <source>
        <dbReference type="ARBA" id="ARBA00047746"/>
    </source>
</evidence>
<accession>A0A0G1NQH6</accession>
<evidence type="ECO:0000313" key="15">
    <source>
        <dbReference type="Proteomes" id="UP000034569"/>
    </source>
</evidence>
<evidence type="ECO:0000256" key="10">
    <source>
        <dbReference type="PIRSR" id="PIRSR601233-1"/>
    </source>
</evidence>
<gene>
    <name evidence="13" type="primary">rtcB</name>
    <name evidence="14" type="ORF">UX33_C0008G0022</name>
</gene>
<feature type="binding site" evidence="11">
    <location>
        <begin position="379"/>
        <end position="382"/>
    </location>
    <ligand>
        <name>GMP</name>
        <dbReference type="ChEBI" id="CHEBI:58115"/>
    </ligand>
</feature>
<feature type="binding site" evidence="11">
    <location>
        <begin position="330"/>
        <end position="331"/>
    </location>
    <ligand>
        <name>GMP</name>
        <dbReference type="ChEBI" id="CHEBI:58115"/>
    </ligand>
</feature>
<comment type="similarity">
    <text evidence="1 13">Belongs to the RtcB family.</text>
</comment>
<dbReference type="GO" id="GO:0003972">
    <property type="term" value="F:RNA ligase (ATP) activity"/>
    <property type="evidence" value="ECO:0007669"/>
    <property type="project" value="TreeGrafter"/>
</dbReference>
<dbReference type="Proteomes" id="UP000034569">
    <property type="component" value="Unassembled WGS sequence"/>
</dbReference>
<dbReference type="InterPro" id="IPR036025">
    <property type="entry name" value="RtcB-like_sf"/>
</dbReference>
<evidence type="ECO:0000256" key="3">
    <source>
        <dbReference type="ARBA" id="ARBA00022723"/>
    </source>
</evidence>
<evidence type="ECO:0000256" key="12">
    <source>
        <dbReference type="PIRSR" id="PIRSR601233-3"/>
    </source>
</evidence>
<feature type="binding site" evidence="12">
    <location>
        <position position="207"/>
    </location>
    <ligand>
        <name>Mn(2+)</name>
        <dbReference type="ChEBI" id="CHEBI:29035"/>
        <label>1</label>
    </ligand>
</feature>
<comment type="catalytic activity">
    <reaction evidence="8">
        <text>a 3'-end 3'-phospho-ribonucleotide-RNA + a 5'-end dephospho-ribonucleoside-RNA + GTP = a ribonucleotidyl-ribonucleotide-RNA + GMP + diphosphate</text>
        <dbReference type="Rhea" id="RHEA:68076"/>
        <dbReference type="Rhea" id="RHEA-COMP:10463"/>
        <dbReference type="Rhea" id="RHEA-COMP:13936"/>
        <dbReference type="Rhea" id="RHEA-COMP:17355"/>
        <dbReference type="ChEBI" id="CHEBI:33019"/>
        <dbReference type="ChEBI" id="CHEBI:37565"/>
        <dbReference type="ChEBI" id="CHEBI:58115"/>
        <dbReference type="ChEBI" id="CHEBI:83062"/>
        <dbReference type="ChEBI" id="CHEBI:138284"/>
        <dbReference type="ChEBI" id="CHEBI:173118"/>
        <dbReference type="EC" id="6.5.1.8"/>
    </reaction>
</comment>
<dbReference type="GO" id="GO:0170057">
    <property type="term" value="F:RNA ligase (GTP) activity"/>
    <property type="evidence" value="ECO:0007669"/>
    <property type="project" value="UniProtKB-EC"/>
</dbReference>
<comment type="subunit">
    <text evidence="13">Monomer.</text>
</comment>
<evidence type="ECO:0000256" key="2">
    <source>
        <dbReference type="ARBA" id="ARBA00022598"/>
    </source>
</evidence>
<feature type="binding site" evidence="11">
    <location>
        <position position="481"/>
    </location>
    <ligand>
        <name>GMP</name>
        <dbReference type="ChEBI" id="CHEBI:58115"/>
    </ligand>
</feature>
<dbReference type="FunFam" id="3.90.1860.10:FF:000001">
    <property type="entry name" value="tRNA-splicing ligase RtcB homolog"/>
    <property type="match status" value="1"/>
</dbReference>
<reference evidence="14 15" key="1">
    <citation type="journal article" date="2015" name="Nature">
        <title>rRNA introns, odd ribosomes, and small enigmatic genomes across a large radiation of phyla.</title>
        <authorList>
            <person name="Brown C.T."/>
            <person name="Hug L.A."/>
            <person name="Thomas B.C."/>
            <person name="Sharon I."/>
            <person name="Castelle C.J."/>
            <person name="Singh A."/>
            <person name="Wilkins M.J."/>
            <person name="Williams K.H."/>
            <person name="Banfield J.F."/>
        </authorList>
    </citation>
    <scope>NUCLEOTIDE SEQUENCE [LARGE SCALE GENOMIC DNA]</scope>
</reference>
<evidence type="ECO:0000256" key="9">
    <source>
        <dbReference type="ARBA" id="ARBA00049514"/>
    </source>
</evidence>
<dbReference type="SUPFAM" id="SSF103365">
    <property type="entry name" value="Hypothetical protein PH1602"/>
    <property type="match status" value="1"/>
</dbReference>
<dbReference type="GO" id="GO:0005525">
    <property type="term" value="F:GTP binding"/>
    <property type="evidence" value="ECO:0007669"/>
    <property type="project" value="UniProtKB-KW"/>
</dbReference>
<dbReference type="InterPro" id="IPR001233">
    <property type="entry name" value="RtcB"/>
</dbReference>
<evidence type="ECO:0000313" key="14">
    <source>
        <dbReference type="EMBL" id="KKU22646.1"/>
    </source>
</evidence>
<dbReference type="GO" id="GO:0046872">
    <property type="term" value="F:metal ion binding"/>
    <property type="evidence" value="ECO:0007669"/>
    <property type="project" value="UniProtKB-UniRule"/>
</dbReference>
<keyword evidence="2 13" id="KW-0436">Ligase</keyword>
<evidence type="ECO:0000256" key="4">
    <source>
        <dbReference type="ARBA" id="ARBA00022741"/>
    </source>
</evidence>
<dbReference type="EC" id="6.5.1.-" evidence="13"/>
<organism evidence="14 15">
    <name type="scientific">Candidatus Azambacteria bacterium GW2011_GWC1_46_13</name>
    <dbReference type="NCBI Taxonomy" id="1618619"/>
    <lineage>
        <taxon>Bacteria</taxon>
        <taxon>Candidatus Azamiibacteriota</taxon>
    </lineage>
</organism>
<dbReference type="PANTHER" id="PTHR11118:SF1">
    <property type="entry name" value="RNA-SPLICING LIGASE RTCB HOMOLOG"/>
    <property type="match status" value="1"/>
</dbReference>
<keyword evidence="4 11" id="KW-0547">Nucleotide-binding</keyword>
<keyword evidence="5" id="KW-0692">RNA repair</keyword>
<feature type="binding site" evidence="12">
    <location>
        <position position="330"/>
    </location>
    <ligand>
        <name>Mn(2+)</name>
        <dbReference type="ChEBI" id="CHEBI:29035"/>
        <label>2</label>
    </ligand>
</feature>
<dbReference type="PANTHER" id="PTHR11118">
    <property type="entry name" value="RNA-SPLICING LIGASE RTCB HOMOLOG"/>
    <property type="match status" value="1"/>
</dbReference>
<feature type="binding site" evidence="11">
    <location>
        <begin position="405"/>
        <end position="408"/>
    </location>
    <ligand>
        <name>GMP</name>
        <dbReference type="ChEBI" id="CHEBI:58115"/>
    </ligand>
</feature>
<keyword evidence="3 12" id="KW-0479">Metal-binding</keyword>
<proteinExistence type="inferred from homology"/>
<comment type="catalytic activity">
    <reaction evidence="9">
        <text>a 3'-end 2',3'-cyclophospho-ribonucleotide-RNA + a 5'-end dephospho-ribonucleoside-RNA + GTP + H2O = a ribonucleotidyl-ribonucleotide-RNA + GMP + diphosphate + H(+)</text>
        <dbReference type="Rhea" id="RHEA:68080"/>
        <dbReference type="Rhea" id="RHEA-COMP:10464"/>
        <dbReference type="Rhea" id="RHEA-COMP:13936"/>
        <dbReference type="Rhea" id="RHEA-COMP:17355"/>
        <dbReference type="ChEBI" id="CHEBI:15377"/>
        <dbReference type="ChEBI" id="CHEBI:15378"/>
        <dbReference type="ChEBI" id="CHEBI:33019"/>
        <dbReference type="ChEBI" id="CHEBI:37565"/>
        <dbReference type="ChEBI" id="CHEBI:58115"/>
        <dbReference type="ChEBI" id="CHEBI:83064"/>
        <dbReference type="ChEBI" id="CHEBI:138284"/>
        <dbReference type="ChEBI" id="CHEBI:173118"/>
        <dbReference type="EC" id="6.5.1.8"/>
    </reaction>
</comment>
<sequence>MNITKNDLKKINDFVWEIPKSFRADMRAPARIFATEKLLEEIFRDRSMEQLVNVATLPGIQKHALVMPDAHEGYGFPIGGVAAMDLDEGVISPGGIGYDINCGVRLLRSPVKWFEVEDKLEELATEIYHAVPSGLGRGGRLVFNKNKFDLMLGGGAGYLVEEGFGKENDVLHLEAQGNLSQADPSLVSNEAKRRGKDQLGTLGSGNHFLEVQRVDEIFEETAAKAFGLFKDQLVILIHTGSRGLGHQIATDYIRLMMSAMPKYGIVLPDRELACAPFRSPEGQKYFAAMCAGANFAWANRQTITHWIRESWRKVLGDLSGELEIVYDVAHNIAKIERYKIDGKEKELCVHRKGATRAFGAGNSELPADYQSAGQPVLIPGSMGTASYVLVGTNESAELSFSTSCHGAGRRMSRHGAKKIWRGSDLKKQLEAQGIIVRAGSMSGLAEEAPLAYKDVEEVVGAVHGAGLAKKVARLKPLAVIKG</sequence>
<dbReference type="Pfam" id="PF01139">
    <property type="entry name" value="RtcB"/>
    <property type="match status" value="1"/>
</dbReference>
<dbReference type="Gene3D" id="3.90.1860.10">
    <property type="entry name" value="tRNA-splicing ligase RtcB"/>
    <property type="match status" value="1"/>
</dbReference>
<evidence type="ECO:0000256" key="13">
    <source>
        <dbReference type="RuleBase" id="RU371113"/>
    </source>
</evidence>
<evidence type="ECO:0000256" key="1">
    <source>
        <dbReference type="ARBA" id="ARBA00008071"/>
    </source>
</evidence>
<feature type="binding site" evidence="12">
    <location>
        <position position="238"/>
    </location>
    <ligand>
        <name>Mn(2+)</name>
        <dbReference type="ChEBI" id="CHEBI:29035"/>
        <label>2</label>
    </ligand>
</feature>
<name>A0A0G1NQH6_9BACT</name>
<dbReference type="GO" id="GO:0042245">
    <property type="term" value="P:RNA repair"/>
    <property type="evidence" value="ECO:0007669"/>
    <property type="project" value="UniProtKB-KW"/>
</dbReference>
<comment type="cofactor">
    <cofactor evidence="12 13">
        <name>Mn(2+)</name>
        <dbReference type="ChEBI" id="CHEBI:29035"/>
    </cofactor>
    <text evidence="12 13">Binds 2 manganese ions per subunit.</text>
</comment>
<feature type="binding site" evidence="11">
    <location>
        <position position="386"/>
    </location>
    <ligand>
        <name>GMP</name>
        <dbReference type="ChEBI" id="CHEBI:58115"/>
    </ligand>
</feature>
<feature type="active site" description="GMP-histidine intermediate" evidence="10">
    <location>
        <position position="405"/>
    </location>
</feature>
<feature type="binding site" evidence="11">
    <location>
        <begin position="206"/>
        <end position="210"/>
    </location>
    <ligand>
        <name>GMP</name>
        <dbReference type="ChEBI" id="CHEBI:58115"/>
    </ligand>
</feature>
<protein>
    <recommendedName>
        <fullName evidence="13">tRNA-splicing ligase RtcB</fullName>
        <ecNumber evidence="13">6.5.1.-</ecNumber>
    </recommendedName>
</protein>
<feature type="binding site" evidence="12">
    <location>
        <position position="99"/>
    </location>
    <ligand>
        <name>Mn(2+)</name>
        <dbReference type="ChEBI" id="CHEBI:29035"/>
        <label>1</label>
    </ligand>
</feature>